<dbReference type="InterPro" id="IPR007398">
    <property type="entry name" value="BioG"/>
</dbReference>
<dbReference type="Pfam" id="PF04301">
    <property type="entry name" value="BioG"/>
    <property type="match status" value="1"/>
</dbReference>
<dbReference type="Gene3D" id="3.40.50.1820">
    <property type="entry name" value="alpha/beta hydrolase"/>
    <property type="match status" value="1"/>
</dbReference>
<proteinExistence type="predicted"/>
<dbReference type="KEGG" id="eaj:Q3M24_09980"/>
<name>A0AAU8M1R6_9BACT</name>
<accession>A0AAU8M1R6</accession>
<protein>
    <submittedName>
        <fullName evidence="1">Pimeloyl-ACP methyl esterase BioG family protein</fullName>
    </submittedName>
</protein>
<dbReference type="SUPFAM" id="SSF53474">
    <property type="entry name" value="alpha/beta-Hydrolases"/>
    <property type="match status" value="1"/>
</dbReference>
<organism evidence="1">
    <name type="scientific">Candidatus Electrothrix aestuarii</name>
    <dbReference type="NCBI Taxonomy" id="3062594"/>
    <lineage>
        <taxon>Bacteria</taxon>
        <taxon>Pseudomonadati</taxon>
        <taxon>Thermodesulfobacteriota</taxon>
        <taxon>Desulfobulbia</taxon>
        <taxon>Desulfobulbales</taxon>
        <taxon>Desulfobulbaceae</taxon>
        <taxon>Candidatus Electrothrix</taxon>
    </lineage>
</organism>
<reference evidence="1" key="1">
    <citation type="journal article" date="2024" name="Syst. Appl. Microbiol.">
        <title>First single-strain enrichments of Electrothrix cable bacteria, description of E. aestuarii sp. nov. and E. rattekaaiensis sp. nov., and proposal of a cable bacteria taxonomy following the rules of the SeqCode.</title>
        <authorList>
            <person name="Plum-Jensen L.E."/>
            <person name="Schramm A."/>
            <person name="Marshall I.P.G."/>
        </authorList>
    </citation>
    <scope>NUCLEOTIDE SEQUENCE</scope>
    <source>
        <strain evidence="1">Rat1</strain>
    </source>
</reference>
<reference evidence="1" key="2">
    <citation type="submission" date="2024-06" db="EMBL/GenBank/DDBJ databases">
        <authorList>
            <person name="Plum-Jensen L.E."/>
            <person name="Schramm A."/>
            <person name="Marshall I.P.G."/>
        </authorList>
    </citation>
    <scope>NUCLEOTIDE SEQUENCE</scope>
    <source>
        <strain evidence="1">Rat1</strain>
    </source>
</reference>
<sequence>MKHRWLHQQGNQDCLLFFAGWGMCPEVFADIPSGDIDVLMFFDYRRMDPEDFVSVLAKKGGAYRHVYLISWSMGVWAASVFFAETAANLPCLAAAIAIGGTCFPIDDKLGIPEQNFVEMAEQLTSARVKEFHSSMFADDEHADRFALAFQRGERGVGELQEELQTLASAYRKGAEAFEIYTHRIVTGRDRIFPARNQVRAWGRTACRQLSLSHFPFYLWPSWSVMLQELMSA</sequence>
<gene>
    <name evidence="1" type="ORF">Q3M24_09980</name>
</gene>
<dbReference type="AlphaFoldDB" id="A0AAU8M1R6"/>
<dbReference type="EMBL" id="CP159373">
    <property type="protein sequence ID" value="XCN75037.1"/>
    <property type="molecule type" value="Genomic_DNA"/>
</dbReference>
<evidence type="ECO:0000313" key="1">
    <source>
        <dbReference type="EMBL" id="XCN75037.1"/>
    </source>
</evidence>
<dbReference type="InterPro" id="IPR029058">
    <property type="entry name" value="AB_hydrolase_fold"/>
</dbReference>